<feature type="domain" description="Membrane insertase YidC/Oxa/ALB C-terminal" evidence="15">
    <location>
        <begin position="378"/>
        <end position="576"/>
    </location>
</feature>
<dbReference type="PANTHER" id="PTHR12428:SF65">
    <property type="entry name" value="CYTOCHROME C OXIDASE ASSEMBLY PROTEIN COX18, MITOCHONDRIAL"/>
    <property type="match status" value="1"/>
</dbReference>
<dbReference type="GO" id="GO:0032977">
    <property type="term" value="F:membrane insertase activity"/>
    <property type="evidence" value="ECO:0007669"/>
    <property type="project" value="InterPro"/>
</dbReference>
<dbReference type="NCBIfam" id="NF002359">
    <property type="entry name" value="PRK01318.2-6"/>
    <property type="match status" value="1"/>
</dbReference>
<dbReference type="Proteomes" id="UP000239366">
    <property type="component" value="Unassembled WGS sequence"/>
</dbReference>
<feature type="transmembrane region" description="Helical" evidence="13">
    <location>
        <begin position="490"/>
        <end position="516"/>
    </location>
</feature>
<evidence type="ECO:0000259" key="16">
    <source>
        <dbReference type="Pfam" id="PF14849"/>
    </source>
</evidence>
<dbReference type="InterPro" id="IPR028053">
    <property type="entry name" value="Membr_insert_YidC_N"/>
</dbReference>
<evidence type="ECO:0000256" key="10">
    <source>
        <dbReference type="ARBA" id="ARBA00023186"/>
    </source>
</evidence>
<sequence>MEERTLDKKSIIGFVLMALIMMVWLYLNRPSDAELAEQQEKQKQEQLAAEQENQVAELPVVKPTLPQVDTADSVSMAQYQSRVGRFAATAVQEGSTVLENELLRLVVDHRGGQIIEAKLKNFVDHDSVPIYLINEGNANFDIQFSTSDNRVLSTSELYFEPEVSQKDGNRILTLRAKAGPSQFLEYQYSVKPGEYLVDFVVRSQGLRDVFNTAKPVTLDWKLKGIRHDKSIRYENRYTRLTYMHDGRVSKLSDSSEEDDDEEELIQWVSYRQHFFSSILASKTAFSGAKMFSKNLVEEEDKEQKFTKEYHSIIPLELQAGELAQSMNWYFGPTDAQELKQYSELELVESIPFGWGIFGWINRYIFNPFYSWLSSFLPFGIAIIVMTIVVRLLLSPVTYKSYLSQAKMKVLKPEITEINDKYKDNAMKKQQETMKLYNKAGVSPMSGCVPALLQLPIFYALFMFFPTSFALRQKSFLWAEDLSSYDTILELPFSIPFYGDHVSLFPILASIAIFIYMNMTTGQSMQMQQQPGMPNMKFIMYLSPVMMLFFFNNYASGLSLYYFISNLITIFIMLVIKNYIIDEQKIHLQIEANKKKPKKENKFQKRMRELMEEAEAQKKQGQPQISLKGKKPNKGAKK</sequence>
<keyword evidence="6 13" id="KW-0812">Transmembrane</keyword>
<comment type="similarity">
    <text evidence="2 13">Belongs to the OXA1/ALB3/YidC family. Type 1 subfamily.</text>
</comment>
<dbReference type="GO" id="GO:0051205">
    <property type="term" value="P:protein insertion into membrane"/>
    <property type="evidence" value="ECO:0007669"/>
    <property type="project" value="TreeGrafter"/>
</dbReference>
<protein>
    <recommendedName>
        <fullName evidence="3 13">Membrane protein insertase YidC</fullName>
    </recommendedName>
    <alternativeName>
        <fullName evidence="12 13">Foldase YidC</fullName>
    </alternativeName>
    <alternativeName>
        <fullName evidence="11 13">Membrane integrase YidC</fullName>
    </alternativeName>
    <alternativeName>
        <fullName evidence="13">Membrane protein YidC</fullName>
    </alternativeName>
</protein>
<evidence type="ECO:0000256" key="13">
    <source>
        <dbReference type="HAMAP-Rule" id="MF_01810"/>
    </source>
</evidence>
<gene>
    <name evidence="13" type="primary">yidC</name>
    <name evidence="17" type="ORF">BST99_01785</name>
</gene>
<dbReference type="Gene3D" id="2.70.98.90">
    <property type="match status" value="1"/>
</dbReference>
<evidence type="ECO:0000256" key="7">
    <source>
        <dbReference type="ARBA" id="ARBA00022927"/>
    </source>
</evidence>
<reference evidence="18" key="1">
    <citation type="submission" date="2016-11" db="EMBL/GenBank/DDBJ databases">
        <title>Trade-off between light-utilization and light-protection in marine flavobacteria.</title>
        <authorList>
            <person name="Kumagai Y."/>
            <person name="Yoshizawa S."/>
            <person name="Kogure K."/>
        </authorList>
    </citation>
    <scope>NUCLEOTIDE SEQUENCE [LARGE SCALE GENOMIC DNA]</scope>
    <source>
        <strain evidence="18">SG-18</strain>
    </source>
</reference>
<keyword evidence="8 13" id="KW-1133">Transmembrane helix</keyword>
<evidence type="ECO:0000313" key="18">
    <source>
        <dbReference type="Proteomes" id="UP000239366"/>
    </source>
</evidence>
<dbReference type="Pfam" id="PF14849">
    <property type="entry name" value="YidC_periplas"/>
    <property type="match status" value="1"/>
</dbReference>
<comment type="subcellular location">
    <subcellularLocation>
        <location evidence="1">Cell inner membrane</location>
        <topology evidence="1">Multi-pass membrane protein</topology>
    </subcellularLocation>
    <subcellularLocation>
        <location evidence="13">Cell membrane</location>
        <topology evidence="13">Multi-pass membrane protein</topology>
    </subcellularLocation>
</comment>
<evidence type="ECO:0000256" key="12">
    <source>
        <dbReference type="ARBA" id="ARBA00033342"/>
    </source>
</evidence>
<dbReference type="RefSeq" id="WP_105000278.1">
    <property type="nucleotide sequence ID" value="NZ_MQVX01000001.1"/>
</dbReference>
<dbReference type="PANTHER" id="PTHR12428">
    <property type="entry name" value="OXA1"/>
    <property type="match status" value="1"/>
</dbReference>
<proteinExistence type="inferred from homology"/>
<evidence type="ECO:0000313" key="17">
    <source>
        <dbReference type="EMBL" id="PQJ14642.1"/>
    </source>
</evidence>
<dbReference type="CDD" id="cd19961">
    <property type="entry name" value="EcYidC-like_peri"/>
    <property type="match status" value="1"/>
</dbReference>
<dbReference type="NCBIfam" id="TIGR03592">
    <property type="entry name" value="yidC_oxa1_cterm"/>
    <property type="match status" value="1"/>
</dbReference>
<evidence type="ECO:0000256" key="14">
    <source>
        <dbReference type="SAM" id="MobiDB-lite"/>
    </source>
</evidence>
<evidence type="ECO:0000256" key="5">
    <source>
        <dbReference type="ARBA" id="ARBA00022475"/>
    </source>
</evidence>
<dbReference type="GO" id="GO:0005886">
    <property type="term" value="C:plasma membrane"/>
    <property type="evidence" value="ECO:0007669"/>
    <property type="project" value="UniProtKB-SubCell"/>
</dbReference>
<dbReference type="NCBIfam" id="NF002356">
    <property type="entry name" value="PRK01318.2-3"/>
    <property type="match status" value="1"/>
</dbReference>
<dbReference type="EMBL" id="MQVX01000001">
    <property type="protein sequence ID" value="PQJ14642.1"/>
    <property type="molecule type" value="Genomic_DNA"/>
</dbReference>
<accession>A0A2S7T3Z1</accession>
<feature type="transmembrane region" description="Helical" evidence="13">
    <location>
        <begin position="450"/>
        <end position="470"/>
    </location>
</feature>
<evidence type="ECO:0000256" key="8">
    <source>
        <dbReference type="ARBA" id="ARBA00022989"/>
    </source>
</evidence>
<comment type="subunit">
    <text evidence="13">Interacts with the Sec translocase complex via SecD. Specifically interacts with transmembrane segments of nascent integral membrane proteins during membrane integration.</text>
</comment>
<feature type="compositionally biased region" description="Basic and acidic residues" evidence="14">
    <location>
        <begin position="594"/>
        <end position="617"/>
    </location>
</feature>
<dbReference type="HAMAP" id="MF_01810">
    <property type="entry name" value="YidC_type1"/>
    <property type="match status" value="1"/>
</dbReference>
<dbReference type="InterPro" id="IPR019998">
    <property type="entry name" value="Membr_insert_YidC"/>
</dbReference>
<dbReference type="AlphaFoldDB" id="A0A2S7T3Z1"/>
<feature type="transmembrane region" description="Helical" evidence="13">
    <location>
        <begin position="368"/>
        <end position="393"/>
    </location>
</feature>
<feature type="transmembrane region" description="Helical" evidence="13">
    <location>
        <begin position="12"/>
        <end position="27"/>
    </location>
</feature>
<keyword evidence="9 13" id="KW-0472">Membrane</keyword>
<evidence type="ECO:0000259" key="15">
    <source>
        <dbReference type="Pfam" id="PF02096"/>
    </source>
</evidence>
<dbReference type="GO" id="GO:0015031">
    <property type="term" value="P:protein transport"/>
    <property type="evidence" value="ECO:0007669"/>
    <property type="project" value="UniProtKB-KW"/>
</dbReference>
<evidence type="ECO:0000256" key="11">
    <source>
        <dbReference type="ARBA" id="ARBA00033245"/>
    </source>
</evidence>
<dbReference type="NCBIfam" id="TIGR03593">
    <property type="entry name" value="yidC_nterm"/>
    <property type="match status" value="1"/>
</dbReference>
<dbReference type="InterPro" id="IPR001708">
    <property type="entry name" value="YidC/ALB3/OXA1/COX18"/>
</dbReference>
<keyword evidence="7 13" id="KW-0653">Protein transport</keyword>
<dbReference type="OrthoDB" id="9780552at2"/>
<keyword evidence="5 13" id="KW-1003">Cell membrane</keyword>
<dbReference type="InterPro" id="IPR028055">
    <property type="entry name" value="YidC/Oxa/ALB_C"/>
</dbReference>
<evidence type="ECO:0000256" key="4">
    <source>
        <dbReference type="ARBA" id="ARBA00022448"/>
    </source>
</evidence>
<keyword evidence="10 13" id="KW-0143">Chaperone</keyword>
<dbReference type="PRINTS" id="PR00701">
    <property type="entry name" value="60KDINNERMP"/>
</dbReference>
<comment type="function">
    <text evidence="13">Required for the insertion and/or proper folding and/or complex formation of integral membrane proteins into the membrane. Involved in integration of membrane proteins that insert both dependently and independently of the Sec translocase complex, as well as at least some lipoproteins. Aids folding of multispanning membrane proteins.</text>
</comment>
<dbReference type="InterPro" id="IPR038221">
    <property type="entry name" value="YidC_periplasmic_sf"/>
</dbReference>
<dbReference type="InterPro" id="IPR047196">
    <property type="entry name" value="YidC_ALB_C"/>
</dbReference>
<feature type="transmembrane region" description="Helical" evidence="13">
    <location>
        <begin position="560"/>
        <end position="579"/>
    </location>
</feature>
<keyword evidence="4 13" id="KW-0813">Transport</keyword>
<evidence type="ECO:0000256" key="6">
    <source>
        <dbReference type="ARBA" id="ARBA00022692"/>
    </source>
</evidence>
<comment type="caution">
    <text evidence="17">The sequence shown here is derived from an EMBL/GenBank/DDBJ whole genome shotgun (WGS) entry which is preliminary data.</text>
</comment>
<evidence type="ECO:0000256" key="9">
    <source>
        <dbReference type="ARBA" id="ARBA00023136"/>
    </source>
</evidence>
<feature type="domain" description="Membrane insertase YidC N-terminal" evidence="16">
    <location>
        <begin position="98"/>
        <end position="365"/>
    </location>
</feature>
<evidence type="ECO:0000256" key="2">
    <source>
        <dbReference type="ARBA" id="ARBA00010527"/>
    </source>
</evidence>
<feature type="compositionally biased region" description="Basic residues" evidence="14">
    <location>
        <begin position="627"/>
        <end position="637"/>
    </location>
</feature>
<keyword evidence="18" id="KW-1185">Reference proteome</keyword>
<evidence type="ECO:0000256" key="3">
    <source>
        <dbReference type="ARBA" id="ARBA00015325"/>
    </source>
</evidence>
<dbReference type="Pfam" id="PF02096">
    <property type="entry name" value="60KD_IMP"/>
    <property type="match status" value="1"/>
</dbReference>
<feature type="transmembrane region" description="Helical" evidence="13">
    <location>
        <begin position="537"/>
        <end position="554"/>
    </location>
</feature>
<organism evidence="17 18">
    <name type="scientific">Aureicoccus marinus</name>
    <dbReference type="NCBI Taxonomy" id="754435"/>
    <lineage>
        <taxon>Bacteria</taxon>
        <taxon>Pseudomonadati</taxon>
        <taxon>Bacteroidota</taxon>
        <taxon>Flavobacteriia</taxon>
        <taxon>Flavobacteriales</taxon>
        <taxon>Flavobacteriaceae</taxon>
        <taxon>Aureicoccus</taxon>
    </lineage>
</organism>
<dbReference type="CDD" id="cd20070">
    <property type="entry name" value="5TM_YidC_Alb3"/>
    <property type="match status" value="1"/>
</dbReference>
<evidence type="ECO:0000256" key="1">
    <source>
        <dbReference type="ARBA" id="ARBA00004429"/>
    </source>
</evidence>
<name>A0A2S7T3Z1_9FLAO</name>
<feature type="region of interest" description="Disordered" evidence="14">
    <location>
        <begin position="594"/>
        <end position="637"/>
    </location>
</feature>